<dbReference type="EMBL" id="UZAN01057433">
    <property type="protein sequence ID" value="VDP91654.1"/>
    <property type="molecule type" value="Genomic_DNA"/>
</dbReference>
<organism evidence="4">
    <name type="scientific">Echinostoma caproni</name>
    <dbReference type="NCBI Taxonomy" id="27848"/>
    <lineage>
        <taxon>Eukaryota</taxon>
        <taxon>Metazoa</taxon>
        <taxon>Spiralia</taxon>
        <taxon>Lophotrochozoa</taxon>
        <taxon>Platyhelminthes</taxon>
        <taxon>Trematoda</taxon>
        <taxon>Digenea</taxon>
        <taxon>Plagiorchiida</taxon>
        <taxon>Echinostomata</taxon>
        <taxon>Echinostomatoidea</taxon>
        <taxon>Echinostomatidae</taxon>
        <taxon>Echinostoma</taxon>
    </lineage>
</organism>
<proteinExistence type="predicted"/>
<reference evidence="4" key="1">
    <citation type="submission" date="2016-06" db="UniProtKB">
        <authorList>
            <consortium name="WormBaseParasite"/>
        </authorList>
    </citation>
    <scope>IDENTIFICATION</scope>
</reference>
<keyword evidence="3" id="KW-1185">Reference proteome</keyword>
<accession>A0A183B597</accession>
<gene>
    <name evidence="2" type="ORF">ECPE_LOCUS14382</name>
</gene>
<feature type="compositionally biased region" description="Polar residues" evidence="1">
    <location>
        <begin position="40"/>
        <end position="64"/>
    </location>
</feature>
<reference evidence="2 3" key="2">
    <citation type="submission" date="2018-11" db="EMBL/GenBank/DDBJ databases">
        <authorList>
            <consortium name="Pathogen Informatics"/>
        </authorList>
    </citation>
    <scope>NUCLEOTIDE SEQUENCE [LARGE SCALE GENOMIC DNA]</scope>
    <source>
        <strain evidence="2 3">Egypt</strain>
    </source>
</reference>
<evidence type="ECO:0000313" key="2">
    <source>
        <dbReference type="EMBL" id="VDP91654.1"/>
    </source>
</evidence>
<evidence type="ECO:0000256" key="1">
    <source>
        <dbReference type="SAM" id="MobiDB-lite"/>
    </source>
</evidence>
<name>A0A183B597_9TREM</name>
<feature type="compositionally biased region" description="Polar residues" evidence="1">
    <location>
        <begin position="7"/>
        <end position="28"/>
    </location>
</feature>
<dbReference type="AlphaFoldDB" id="A0A183B597"/>
<dbReference type="Proteomes" id="UP000272942">
    <property type="component" value="Unassembled WGS sequence"/>
</dbReference>
<feature type="region of interest" description="Disordered" evidence="1">
    <location>
        <begin position="1"/>
        <end position="130"/>
    </location>
</feature>
<protein>
    <submittedName>
        <fullName evidence="2 4">Uncharacterized protein</fullName>
    </submittedName>
</protein>
<dbReference type="WBParaSite" id="ECPE_0001442201-mRNA-1">
    <property type="protein sequence ID" value="ECPE_0001442201-mRNA-1"/>
    <property type="gene ID" value="ECPE_0001442201"/>
</dbReference>
<sequence length="130" mass="13885">MHANTKLAANTSQPLNETPVSRSGSHYSSAAPALDEASPSRLSWQPPQLATTPNEVSPSHSSRQPPLPATVLDEALASHSDRQPRTMVTTSDVTPISCPSPPHAALSRPSKENSLSRSGRRIVLSARFRT</sequence>
<evidence type="ECO:0000313" key="3">
    <source>
        <dbReference type="Proteomes" id="UP000272942"/>
    </source>
</evidence>
<evidence type="ECO:0000313" key="4">
    <source>
        <dbReference type="WBParaSite" id="ECPE_0001442201-mRNA-1"/>
    </source>
</evidence>